<feature type="binding site" evidence="7">
    <location>
        <position position="158"/>
    </location>
    <ligand>
        <name>NADP(+)</name>
        <dbReference type="ChEBI" id="CHEBI:58349"/>
    </ligand>
</feature>
<dbReference type="Gene3D" id="3.40.50.720">
    <property type="entry name" value="NAD(P)-binding Rossmann-like Domain"/>
    <property type="match status" value="1"/>
</dbReference>
<dbReference type="Pfam" id="PF00479">
    <property type="entry name" value="G6PD_N"/>
    <property type="match status" value="1"/>
</dbReference>
<dbReference type="PIRSF" id="PIRSF000110">
    <property type="entry name" value="G6PD"/>
    <property type="match status" value="1"/>
</dbReference>
<dbReference type="Pfam" id="PF02781">
    <property type="entry name" value="G6PD_C"/>
    <property type="match status" value="1"/>
</dbReference>
<dbReference type="GO" id="GO:0009051">
    <property type="term" value="P:pentose-phosphate shunt, oxidative branch"/>
    <property type="evidence" value="ECO:0007669"/>
    <property type="project" value="TreeGrafter"/>
</dbReference>
<evidence type="ECO:0000256" key="2">
    <source>
        <dbReference type="ARBA" id="ARBA00009975"/>
    </source>
</evidence>
<comment type="similarity">
    <text evidence="2 7">Belongs to the glucose-6-phosphate dehydrogenase family.</text>
</comment>
<feature type="binding site" evidence="7">
    <location>
        <position position="188"/>
    </location>
    <ligand>
        <name>substrate</name>
    </ligand>
</feature>
<evidence type="ECO:0000256" key="1">
    <source>
        <dbReference type="ARBA" id="ARBA00004937"/>
    </source>
</evidence>
<dbReference type="AlphaFoldDB" id="A0A2T6BQB2"/>
<dbReference type="PRINTS" id="PR00079">
    <property type="entry name" value="G6PDHDRGNASE"/>
</dbReference>
<dbReference type="PANTHER" id="PTHR23429:SF0">
    <property type="entry name" value="GLUCOSE-6-PHOSPHATE 1-DEHYDROGENASE"/>
    <property type="match status" value="1"/>
</dbReference>
<feature type="domain" description="Glucose-6-phosphate dehydrogenase NAD-binding" evidence="8">
    <location>
        <begin position="15"/>
        <end position="197"/>
    </location>
</feature>
<dbReference type="SUPFAM" id="SSF51735">
    <property type="entry name" value="NAD(P)-binding Rossmann-fold domains"/>
    <property type="match status" value="1"/>
</dbReference>
<keyword evidence="4 7" id="KW-0521">NADP</keyword>
<dbReference type="Gene3D" id="3.30.360.10">
    <property type="entry name" value="Dihydrodipicolinate Reductase, domain 2"/>
    <property type="match status" value="1"/>
</dbReference>
<dbReference type="Proteomes" id="UP000244240">
    <property type="component" value="Unassembled WGS sequence"/>
</dbReference>
<dbReference type="GO" id="GO:0050661">
    <property type="term" value="F:NADP binding"/>
    <property type="evidence" value="ECO:0007669"/>
    <property type="project" value="UniProtKB-UniRule"/>
</dbReference>
<evidence type="ECO:0000313" key="10">
    <source>
        <dbReference type="EMBL" id="PTX58280.1"/>
    </source>
</evidence>
<evidence type="ECO:0000256" key="7">
    <source>
        <dbReference type="HAMAP-Rule" id="MF_00966"/>
    </source>
</evidence>
<dbReference type="InterPro" id="IPR019796">
    <property type="entry name" value="G6P_DH_AS"/>
</dbReference>
<keyword evidence="11" id="KW-1185">Reference proteome</keyword>
<evidence type="ECO:0000313" key="11">
    <source>
        <dbReference type="Proteomes" id="UP000244240"/>
    </source>
</evidence>
<feature type="binding site" evidence="7">
    <location>
        <position position="52"/>
    </location>
    <ligand>
        <name>NADP(+)</name>
        <dbReference type="ChEBI" id="CHEBI:58349"/>
    </ligand>
</feature>
<dbReference type="NCBIfam" id="TIGR00871">
    <property type="entry name" value="zwf"/>
    <property type="match status" value="1"/>
</dbReference>
<reference evidence="10 11" key="1">
    <citation type="submission" date="2018-04" db="EMBL/GenBank/DDBJ databases">
        <title>Genomic Encyclopedia of Archaeal and Bacterial Type Strains, Phase II (KMG-II): from individual species to whole genera.</title>
        <authorList>
            <person name="Goeker M."/>
        </authorList>
    </citation>
    <scope>NUCLEOTIDE SEQUENCE [LARGE SCALE GENOMIC DNA]</scope>
    <source>
        <strain evidence="10 11">DSM 45787</strain>
    </source>
</reference>
<protein>
    <recommendedName>
        <fullName evidence="7">Glucose-6-phosphate 1-dehydrogenase</fullName>
        <shortName evidence="7">G6PD</shortName>
        <ecNumber evidence="7">1.1.1.49</ecNumber>
    </recommendedName>
</protein>
<dbReference type="GO" id="GO:0006006">
    <property type="term" value="P:glucose metabolic process"/>
    <property type="evidence" value="ECO:0007669"/>
    <property type="project" value="UniProtKB-KW"/>
</dbReference>
<comment type="caution">
    <text evidence="10">The sequence shown here is derived from an EMBL/GenBank/DDBJ whole genome shotgun (WGS) entry which is preliminary data.</text>
</comment>
<feature type="active site" description="Proton acceptor" evidence="7">
    <location>
        <position position="250"/>
    </location>
</feature>
<dbReference type="UniPathway" id="UPA00115">
    <property type="reaction ID" value="UER00408"/>
</dbReference>
<comment type="pathway">
    <text evidence="1 7">Carbohydrate degradation; pentose phosphate pathway; D-ribulose 5-phosphate from D-glucose 6-phosphate (oxidative stage): step 1/3.</text>
</comment>
<dbReference type="PANTHER" id="PTHR23429">
    <property type="entry name" value="GLUCOSE-6-PHOSPHATE 1-DEHYDROGENASE G6PD"/>
    <property type="match status" value="1"/>
</dbReference>
<feature type="binding site" evidence="7">
    <location>
        <position position="226"/>
    </location>
    <ligand>
        <name>substrate</name>
    </ligand>
</feature>
<sequence>MSNLKTSQLDPFVMILFGGAGDLARRKLIPALYGLYRNGLIHERFSVIGLGRSPRETEDYRQIIMESVEKHFRLPVEHRGELEAFSRHFEYISLDVHDREGYHRLKERVEDRERGLGIPENRLFYLAIAPGLFGEVSFHLRDCGLARTHGWKRLVIEKPFGHDYPSAKELNDRIRETFQEDEIYRIDHYLGKEMVQNIQVIRFANTLFENMWNNRYIDHVQITASEVVGVEDRAGYYDGAGALRDMVQNHILQMVMLVAMEPPSRLKPEAIHDEKIKVLRSLRRWKEEEVNRNMVRGQYTGGFQNGKPVLGYREEDGVREGSHNETFVAGRLYIDNFRWSGVPFYIRTGKRMNQKTTEVVIQFKGVPGQLYFNKDNNLDPNLLVIKINPEEGLSLQINAKKPGAENEVVPIAMDFCHDCEESSPEAYESLLRDAVEGDRTYFTHWDEVSLAWKFVDPIRKAWDQQTDSTLCFYEAGTTGPKEADALLARDGYRWHSSGLSTSVVRGNQITEEGKGKS</sequence>
<feature type="binding site" evidence="7">
    <location>
        <position position="192"/>
    </location>
    <ligand>
        <name>substrate</name>
    </ligand>
</feature>
<evidence type="ECO:0000256" key="4">
    <source>
        <dbReference type="ARBA" id="ARBA00022857"/>
    </source>
</evidence>
<feature type="binding site" evidence="7">
    <location>
        <begin position="95"/>
        <end position="96"/>
    </location>
    <ligand>
        <name>NADP(+)</name>
        <dbReference type="ChEBI" id="CHEBI:58349"/>
    </ligand>
</feature>
<evidence type="ECO:0000256" key="6">
    <source>
        <dbReference type="ARBA" id="ARBA00023277"/>
    </source>
</evidence>
<dbReference type="PROSITE" id="PS00069">
    <property type="entry name" value="G6P_DEHYDROGENASE"/>
    <property type="match status" value="1"/>
</dbReference>
<organism evidence="10 11">
    <name type="scientific">Melghirimyces profundicolus</name>
    <dbReference type="NCBI Taxonomy" id="1242148"/>
    <lineage>
        <taxon>Bacteria</taxon>
        <taxon>Bacillati</taxon>
        <taxon>Bacillota</taxon>
        <taxon>Bacilli</taxon>
        <taxon>Bacillales</taxon>
        <taxon>Thermoactinomycetaceae</taxon>
        <taxon>Melghirimyces</taxon>
    </lineage>
</organism>
<feature type="binding site" evidence="7">
    <location>
        <position position="245"/>
    </location>
    <ligand>
        <name>substrate</name>
    </ligand>
</feature>
<dbReference type="EMBL" id="QBKR01000017">
    <property type="protein sequence ID" value="PTX58280.1"/>
    <property type="molecule type" value="Genomic_DNA"/>
</dbReference>
<keyword evidence="6 7" id="KW-0119">Carbohydrate metabolism</keyword>
<dbReference type="InterPro" id="IPR022674">
    <property type="entry name" value="G6P_DH_NAD-bd"/>
</dbReference>
<comment type="function">
    <text evidence="7">Catalyzes the oxidation of glucose 6-phosphate to 6-phosphogluconolactone.</text>
</comment>
<dbReference type="InterPro" id="IPR022675">
    <property type="entry name" value="G6P_DH_C"/>
</dbReference>
<feature type="binding site" evidence="7">
    <location>
        <position position="355"/>
    </location>
    <ligand>
        <name>substrate</name>
    </ligand>
</feature>
<proteinExistence type="inferred from homology"/>
<evidence type="ECO:0000259" key="8">
    <source>
        <dbReference type="Pfam" id="PF00479"/>
    </source>
</evidence>
<dbReference type="HAMAP" id="MF_00966">
    <property type="entry name" value="G6PD"/>
    <property type="match status" value="1"/>
</dbReference>
<dbReference type="GO" id="GO:0004345">
    <property type="term" value="F:glucose-6-phosphate dehydrogenase activity"/>
    <property type="evidence" value="ECO:0007669"/>
    <property type="project" value="UniProtKB-UniRule"/>
</dbReference>
<evidence type="ECO:0000256" key="3">
    <source>
        <dbReference type="ARBA" id="ARBA00022526"/>
    </source>
</evidence>
<name>A0A2T6BQB2_9BACL</name>
<keyword evidence="3 7" id="KW-0313">Glucose metabolism</keyword>
<dbReference type="InterPro" id="IPR036291">
    <property type="entry name" value="NAD(P)-bd_dom_sf"/>
</dbReference>
<dbReference type="EC" id="1.1.1.49" evidence="7"/>
<dbReference type="InterPro" id="IPR001282">
    <property type="entry name" value="G6P_DH"/>
</dbReference>
<comment type="catalytic activity">
    <reaction evidence="7">
        <text>D-glucose 6-phosphate + NADP(+) = 6-phospho-D-glucono-1,5-lactone + NADPH + H(+)</text>
        <dbReference type="Rhea" id="RHEA:15841"/>
        <dbReference type="ChEBI" id="CHEBI:15378"/>
        <dbReference type="ChEBI" id="CHEBI:57783"/>
        <dbReference type="ChEBI" id="CHEBI:57955"/>
        <dbReference type="ChEBI" id="CHEBI:58349"/>
        <dbReference type="ChEBI" id="CHEBI:61548"/>
        <dbReference type="EC" id="1.1.1.49"/>
    </reaction>
</comment>
<comment type="caution">
    <text evidence="7">Lacks conserved residue(s) required for the propagation of feature annotation.</text>
</comment>
<feature type="binding site" evidence="7">
    <location>
        <position position="350"/>
    </location>
    <ligand>
        <name>substrate</name>
    </ligand>
</feature>
<keyword evidence="5 7" id="KW-0560">Oxidoreductase</keyword>
<dbReference type="GO" id="GO:0005829">
    <property type="term" value="C:cytosol"/>
    <property type="evidence" value="ECO:0007669"/>
    <property type="project" value="TreeGrafter"/>
</dbReference>
<dbReference type="SUPFAM" id="SSF55347">
    <property type="entry name" value="Glyceraldehyde-3-phosphate dehydrogenase-like, C-terminal domain"/>
    <property type="match status" value="1"/>
</dbReference>
<evidence type="ECO:0000256" key="5">
    <source>
        <dbReference type="ARBA" id="ARBA00023002"/>
    </source>
</evidence>
<gene>
    <name evidence="7" type="primary">zwf</name>
    <name evidence="10" type="ORF">C8P63_11727</name>
</gene>
<evidence type="ECO:0000259" key="9">
    <source>
        <dbReference type="Pfam" id="PF02781"/>
    </source>
</evidence>
<feature type="domain" description="Glucose-6-phosphate dehydrogenase C-terminal" evidence="9">
    <location>
        <begin position="200"/>
        <end position="495"/>
    </location>
</feature>
<accession>A0A2T6BQB2</accession>